<organism evidence="5 6">
    <name type="scientific">Tribonema minus</name>
    <dbReference type="NCBI Taxonomy" id="303371"/>
    <lineage>
        <taxon>Eukaryota</taxon>
        <taxon>Sar</taxon>
        <taxon>Stramenopiles</taxon>
        <taxon>Ochrophyta</taxon>
        <taxon>PX clade</taxon>
        <taxon>Xanthophyceae</taxon>
        <taxon>Tribonematales</taxon>
        <taxon>Tribonemataceae</taxon>
        <taxon>Tribonema</taxon>
    </lineage>
</organism>
<dbReference type="SUPFAM" id="SSF46785">
    <property type="entry name" value="Winged helix' DNA-binding domain"/>
    <property type="match status" value="1"/>
</dbReference>
<accession>A0A835YLC5</accession>
<dbReference type="Pfam" id="PF16679">
    <property type="entry name" value="CDT1_C"/>
    <property type="match status" value="1"/>
</dbReference>
<keyword evidence="6" id="KW-1185">Reference proteome</keyword>
<evidence type="ECO:0000256" key="3">
    <source>
        <dbReference type="SAM" id="MobiDB-lite"/>
    </source>
</evidence>
<dbReference type="PANTHER" id="PTHR28637">
    <property type="entry name" value="DNA REPLICATION FACTOR CDT1"/>
    <property type="match status" value="1"/>
</dbReference>
<dbReference type="InterPro" id="IPR036390">
    <property type="entry name" value="WH_DNA-bd_sf"/>
</dbReference>
<dbReference type="AlphaFoldDB" id="A0A835YLC5"/>
<dbReference type="EMBL" id="JAFCMP010000526">
    <property type="protein sequence ID" value="KAG5177270.1"/>
    <property type="molecule type" value="Genomic_DNA"/>
</dbReference>
<dbReference type="Gene3D" id="1.10.10.1420">
    <property type="entry name" value="DNA replication factor Cdt1, C-terminal WH domain"/>
    <property type="match status" value="1"/>
</dbReference>
<dbReference type="Pfam" id="PF08839">
    <property type="entry name" value="CDT1"/>
    <property type="match status" value="1"/>
</dbReference>
<dbReference type="GO" id="GO:0071163">
    <property type="term" value="P:DNA replication preinitiation complex assembly"/>
    <property type="evidence" value="ECO:0007669"/>
    <property type="project" value="InterPro"/>
</dbReference>
<dbReference type="InterPro" id="IPR032054">
    <property type="entry name" value="Cdt1_C"/>
</dbReference>
<evidence type="ECO:0000313" key="5">
    <source>
        <dbReference type="EMBL" id="KAG5177270.1"/>
    </source>
</evidence>
<dbReference type="InterPro" id="IPR038090">
    <property type="entry name" value="Cdt1_C_WH_dom_sf"/>
</dbReference>
<reference evidence="5" key="1">
    <citation type="submission" date="2021-02" db="EMBL/GenBank/DDBJ databases">
        <title>First Annotated Genome of the Yellow-green Alga Tribonema minus.</title>
        <authorList>
            <person name="Mahan K.M."/>
        </authorList>
    </citation>
    <scope>NUCLEOTIDE SEQUENCE</scope>
    <source>
        <strain evidence="5">UTEX B ZZ1240</strain>
    </source>
</reference>
<dbReference type="GO" id="GO:0000278">
    <property type="term" value="P:mitotic cell cycle"/>
    <property type="evidence" value="ECO:0007669"/>
    <property type="project" value="TreeGrafter"/>
</dbReference>
<dbReference type="Proteomes" id="UP000664859">
    <property type="component" value="Unassembled WGS sequence"/>
</dbReference>
<dbReference type="SMART" id="SM01075">
    <property type="entry name" value="CDT1"/>
    <property type="match status" value="1"/>
</dbReference>
<proteinExistence type="inferred from homology"/>
<comment type="similarity">
    <text evidence="1">Belongs to the Cdt1 family.</text>
</comment>
<feature type="domain" description="CDT1 Geminin-binding" evidence="4">
    <location>
        <begin position="1"/>
        <end position="150"/>
    </location>
</feature>
<keyword evidence="2" id="KW-0131">Cell cycle</keyword>
<evidence type="ECO:0000256" key="2">
    <source>
        <dbReference type="ARBA" id="ARBA00023306"/>
    </source>
</evidence>
<dbReference type="InterPro" id="IPR045173">
    <property type="entry name" value="Cdt1"/>
</dbReference>
<sequence length="370" mass="38926">MFNSLDNVICLARLRKQLCTFERIKPQVQRFCGREFTLQHLARILTVYPTAFRMHRVPVPGAHAQSEQHFDIALDLDDDDSIRIVTPLRAELKLNERRQEFARRLRDATAQHCRCATIAAEASTDAAAAGDLATAGACEGGCIPTAPLPPLHRAAAETTAAAARAPNLTAHVAALTPPDPDSPSPAAPVDMDPIVARLRARDRAAAAAAARPTAEVAAEERRRCGLPALADALRASLRQRRRTSDYLAAVAADLAATLPARLPPREVARRLRMLPAVVPEWCSVDDGGSGSGGSGGGGGAARKPVLRVNWELDYTEVRSMLLFMLTDSNDEGADGGGGGGGSSSSGGGSRSHAGSSSIGAGAARLMQAVR</sequence>
<feature type="compositionally biased region" description="Gly residues" evidence="3">
    <location>
        <begin position="334"/>
        <end position="349"/>
    </location>
</feature>
<dbReference type="GO" id="GO:0000076">
    <property type="term" value="P:DNA replication checkpoint signaling"/>
    <property type="evidence" value="ECO:0007669"/>
    <property type="project" value="TreeGrafter"/>
</dbReference>
<dbReference type="GO" id="GO:0070182">
    <property type="term" value="F:DNA polymerase binding"/>
    <property type="evidence" value="ECO:0007669"/>
    <property type="project" value="TreeGrafter"/>
</dbReference>
<feature type="compositionally biased region" description="Low complexity" evidence="3">
    <location>
        <begin position="350"/>
        <end position="363"/>
    </location>
</feature>
<name>A0A835YLC5_9STRA</name>
<evidence type="ECO:0000256" key="1">
    <source>
        <dbReference type="ARBA" id="ARBA00008356"/>
    </source>
</evidence>
<gene>
    <name evidence="5" type="ORF">JKP88DRAFT_332853</name>
</gene>
<evidence type="ECO:0000259" key="4">
    <source>
        <dbReference type="SMART" id="SM01075"/>
    </source>
</evidence>
<protein>
    <recommendedName>
        <fullName evidence="4">CDT1 Geminin-binding domain-containing protein</fullName>
    </recommendedName>
</protein>
<dbReference type="PANTHER" id="PTHR28637:SF1">
    <property type="entry name" value="DNA REPLICATION FACTOR CDT1"/>
    <property type="match status" value="1"/>
</dbReference>
<feature type="region of interest" description="Disordered" evidence="3">
    <location>
        <begin position="332"/>
        <end position="370"/>
    </location>
</feature>
<dbReference type="GO" id="GO:0003677">
    <property type="term" value="F:DNA binding"/>
    <property type="evidence" value="ECO:0007669"/>
    <property type="project" value="InterPro"/>
</dbReference>
<dbReference type="GO" id="GO:0005634">
    <property type="term" value="C:nucleus"/>
    <property type="evidence" value="ECO:0007669"/>
    <property type="project" value="TreeGrafter"/>
</dbReference>
<comment type="caution">
    <text evidence="5">The sequence shown here is derived from an EMBL/GenBank/DDBJ whole genome shotgun (WGS) entry which is preliminary data.</text>
</comment>
<evidence type="ECO:0000313" key="6">
    <source>
        <dbReference type="Proteomes" id="UP000664859"/>
    </source>
</evidence>
<dbReference type="OrthoDB" id="341730at2759"/>
<dbReference type="GO" id="GO:0030174">
    <property type="term" value="P:regulation of DNA-templated DNA replication initiation"/>
    <property type="evidence" value="ECO:0007669"/>
    <property type="project" value="InterPro"/>
</dbReference>
<dbReference type="InterPro" id="IPR014939">
    <property type="entry name" value="CDT1_Gemini-bd-like"/>
</dbReference>